<proteinExistence type="predicted"/>
<dbReference type="KEGG" id="tmb:Thimo_0528"/>
<evidence type="ECO:0000313" key="2">
    <source>
        <dbReference type="Proteomes" id="UP000010816"/>
    </source>
</evidence>
<dbReference type="EMBL" id="CP003051">
    <property type="protein sequence ID" value="AGA89380.1"/>
    <property type="molecule type" value="Genomic_DNA"/>
</dbReference>
<evidence type="ECO:0000313" key="1">
    <source>
        <dbReference type="EMBL" id="AGA89380.1"/>
    </source>
</evidence>
<reference evidence="1 2" key="1">
    <citation type="submission" date="2011-09" db="EMBL/GenBank/DDBJ databases">
        <title>Complete sequence of chromosome of Thioflavicoccus mobilis 8321.</title>
        <authorList>
            <consortium name="US DOE Joint Genome Institute"/>
            <person name="Lucas S."/>
            <person name="Han J."/>
            <person name="Lapidus A."/>
            <person name="Cheng J.-F."/>
            <person name="Goodwin L."/>
            <person name="Pitluck S."/>
            <person name="Peters L."/>
            <person name="Ovchinnikova G."/>
            <person name="Lu M."/>
            <person name="Detter J.C."/>
            <person name="Han C."/>
            <person name="Tapia R."/>
            <person name="Land M."/>
            <person name="Hauser L."/>
            <person name="Kyrpides N."/>
            <person name="Ivanova N."/>
            <person name="Pagani I."/>
            <person name="Vogl K."/>
            <person name="Liu Z."/>
            <person name="Imhoff J."/>
            <person name="Thiel V."/>
            <person name="Frigaard N.-U."/>
            <person name="Bryant D."/>
            <person name="Woyke T."/>
        </authorList>
    </citation>
    <scope>NUCLEOTIDE SEQUENCE [LARGE SCALE GENOMIC DNA]</scope>
    <source>
        <strain evidence="1 2">8321</strain>
    </source>
</reference>
<keyword evidence="2" id="KW-1185">Reference proteome</keyword>
<dbReference type="RefSeq" id="WP_015279528.1">
    <property type="nucleotide sequence ID" value="NC_019940.1"/>
</dbReference>
<accession>L0GVI3</accession>
<dbReference type="AlphaFoldDB" id="L0GVI3"/>
<organism evidence="1 2">
    <name type="scientific">Thioflavicoccus mobilis 8321</name>
    <dbReference type="NCBI Taxonomy" id="765912"/>
    <lineage>
        <taxon>Bacteria</taxon>
        <taxon>Pseudomonadati</taxon>
        <taxon>Pseudomonadota</taxon>
        <taxon>Gammaproteobacteria</taxon>
        <taxon>Chromatiales</taxon>
        <taxon>Chromatiaceae</taxon>
        <taxon>Thioflavicoccus</taxon>
    </lineage>
</organism>
<dbReference type="HOGENOM" id="CLU_3048990_0_0_6"/>
<name>L0GVI3_9GAMM</name>
<gene>
    <name evidence="1" type="ORF">Thimo_0528</name>
</gene>
<dbReference type="STRING" id="765912.Thimo_0528"/>
<dbReference type="Proteomes" id="UP000010816">
    <property type="component" value="Chromosome"/>
</dbReference>
<sequence>MIEAFREASDRLGLGLDLLEEGGRWRLLQGYLEGFCERLRRRAQSHRRRRELGR</sequence>
<protein>
    <submittedName>
        <fullName evidence="1">Uncharacterized protein</fullName>
    </submittedName>
</protein>